<dbReference type="Pfam" id="PF02687">
    <property type="entry name" value="FtsX"/>
    <property type="match status" value="1"/>
</dbReference>
<organism evidence="10 11">
    <name type="scientific">Ruminiclostridium cellobioparum subsp. termitidis CT1112</name>
    <dbReference type="NCBI Taxonomy" id="1195236"/>
    <lineage>
        <taxon>Bacteria</taxon>
        <taxon>Bacillati</taxon>
        <taxon>Bacillota</taxon>
        <taxon>Clostridia</taxon>
        <taxon>Eubacteriales</taxon>
        <taxon>Oscillospiraceae</taxon>
        <taxon>Ruminiclostridium</taxon>
    </lineage>
</organism>
<evidence type="ECO:0000256" key="7">
    <source>
        <dbReference type="SAM" id="Phobius"/>
    </source>
</evidence>
<feature type="transmembrane region" description="Helical" evidence="7">
    <location>
        <begin position="354"/>
        <end position="373"/>
    </location>
</feature>
<comment type="subcellular location">
    <subcellularLocation>
        <location evidence="1">Cell membrane</location>
        <topology evidence="1">Multi-pass membrane protein</topology>
    </subcellularLocation>
</comment>
<evidence type="ECO:0000256" key="6">
    <source>
        <dbReference type="ARBA" id="ARBA00038076"/>
    </source>
</evidence>
<dbReference type="RefSeq" id="WP_004630575.1">
    <property type="nucleotide sequence ID" value="NZ_AORV01000068.1"/>
</dbReference>
<keyword evidence="3 7" id="KW-0812">Transmembrane</keyword>
<dbReference type="eggNOG" id="COG0577">
    <property type="taxonomic scope" value="Bacteria"/>
</dbReference>
<feature type="domain" description="ABC3 transporter permease C-terminal" evidence="8">
    <location>
        <begin position="271"/>
        <end position="383"/>
    </location>
</feature>
<feature type="domain" description="MacB-like periplasmic core" evidence="9">
    <location>
        <begin position="20"/>
        <end position="226"/>
    </location>
</feature>
<keyword evidence="2" id="KW-1003">Cell membrane</keyword>
<feature type="transmembrane region" description="Helical" evidence="7">
    <location>
        <begin position="263"/>
        <end position="284"/>
    </location>
</feature>
<dbReference type="PATRIC" id="fig|1195236.3.peg.5247"/>
<name>S0FFI2_RUMCE</name>
<accession>S0FFI2</accession>
<reference evidence="10 11" key="1">
    <citation type="journal article" date="2013" name="Genome Announc.">
        <title>Draft Genome Sequence of the Cellulolytic, Mesophilic, Anaerobic Bacterium Clostridium termitidis Strain CT1112 (DSM 5398).</title>
        <authorList>
            <person name="Lal S."/>
            <person name="Ramachandran U."/>
            <person name="Zhang X."/>
            <person name="Munir R."/>
            <person name="Sparling R."/>
            <person name="Levin D.B."/>
        </authorList>
    </citation>
    <scope>NUCLEOTIDE SEQUENCE [LARGE SCALE GENOMIC DNA]</scope>
    <source>
        <strain evidence="10 11">CT1112</strain>
    </source>
</reference>
<proteinExistence type="inferred from homology"/>
<dbReference type="STRING" id="1195236.CTER_5052"/>
<keyword evidence="11" id="KW-1185">Reference proteome</keyword>
<comment type="caution">
    <text evidence="10">The sequence shown here is derived from an EMBL/GenBank/DDBJ whole genome shotgun (WGS) entry which is preliminary data.</text>
</comment>
<evidence type="ECO:0000256" key="5">
    <source>
        <dbReference type="ARBA" id="ARBA00023136"/>
    </source>
</evidence>
<dbReference type="GO" id="GO:0022857">
    <property type="term" value="F:transmembrane transporter activity"/>
    <property type="evidence" value="ECO:0007669"/>
    <property type="project" value="TreeGrafter"/>
</dbReference>
<dbReference type="Proteomes" id="UP000014155">
    <property type="component" value="Unassembled WGS sequence"/>
</dbReference>
<evidence type="ECO:0000313" key="10">
    <source>
        <dbReference type="EMBL" id="EMS69282.1"/>
    </source>
</evidence>
<dbReference type="GO" id="GO:0005886">
    <property type="term" value="C:plasma membrane"/>
    <property type="evidence" value="ECO:0007669"/>
    <property type="project" value="UniProtKB-SubCell"/>
</dbReference>
<keyword evidence="5 7" id="KW-0472">Membrane</keyword>
<dbReference type="AlphaFoldDB" id="S0FFI2"/>
<dbReference type="EMBL" id="AORV01000068">
    <property type="protein sequence ID" value="EMS69282.1"/>
    <property type="molecule type" value="Genomic_DNA"/>
</dbReference>
<dbReference type="PANTHER" id="PTHR30572:SF4">
    <property type="entry name" value="ABC TRANSPORTER PERMEASE YTRF"/>
    <property type="match status" value="1"/>
</dbReference>
<dbReference type="Pfam" id="PF12704">
    <property type="entry name" value="MacB_PCD"/>
    <property type="match status" value="1"/>
</dbReference>
<dbReference type="InterPro" id="IPR003838">
    <property type="entry name" value="ABC3_permease_C"/>
</dbReference>
<keyword evidence="10" id="KW-0449">Lipoprotein</keyword>
<keyword evidence="4 7" id="KW-1133">Transmembrane helix</keyword>
<evidence type="ECO:0000256" key="2">
    <source>
        <dbReference type="ARBA" id="ARBA00022475"/>
    </source>
</evidence>
<evidence type="ECO:0000259" key="8">
    <source>
        <dbReference type="Pfam" id="PF02687"/>
    </source>
</evidence>
<sequence>MLWESIRMSWENIIKNKLRSMLTMLGIVIGVASIIALITIVQGATASISSEVNSLGVNKIMVNITGTPLKSGLTGDDMETISGLGNISGVSPTIALRTSIVYNGDIKEKVAVQGKNEVFFKTDASLLKSGRAINPLDIGNENQVAVVGSDIVRDLFYGVNPLGKELIINGTAYKVIGTLASSSGFSMNSNNETVIIPYTTALRSLGIKSISSLDVYLKDTNMADKTVIDIKGVLSQAFNYREDAYTVFNMGDMIESFQEMMSIMSMLLAGIAAISLVVGGIGIMNMMLVSITERTTEIGLRKALGATPNRIQLQFLIESIFLSLMGGLIGLIAGGLLAYITAVVIGIIFSVSAYTVLLAVGFSGAVGIVFGYMPARKASRLNPIDALRSL</sequence>
<gene>
    <name evidence="10" type="ORF">CTER_5052</name>
</gene>
<dbReference type="PANTHER" id="PTHR30572">
    <property type="entry name" value="MEMBRANE COMPONENT OF TRANSPORTER-RELATED"/>
    <property type="match status" value="1"/>
</dbReference>
<feature type="transmembrane region" description="Helical" evidence="7">
    <location>
        <begin position="21"/>
        <end position="41"/>
    </location>
</feature>
<evidence type="ECO:0000256" key="4">
    <source>
        <dbReference type="ARBA" id="ARBA00022989"/>
    </source>
</evidence>
<evidence type="ECO:0000259" key="9">
    <source>
        <dbReference type="Pfam" id="PF12704"/>
    </source>
</evidence>
<protein>
    <submittedName>
        <fullName evidence="10">ABC-type transport system, involved in lipoprotein release, permease component</fullName>
    </submittedName>
</protein>
<feature type="transmembrane region" description="Helical" evidence="7">
    <location>
        <begin position="320"/>
        <end position="348"/>
    </location>
</feature>
<comment type="similarity">
    <text evidence="6">Belongs to the ABC-4 integral membrane protein family.</text>
</comment>
<dbReference type="InterPro" id="IPR050250">
    <property type="entry name" value="Macrolide_Exporter_MacB"/>
</dbReference>
<evidence type="ECO:0000256" key="1">
    <source>
        <dbReference type="ARBA" id="ARBA00004651"/>
    </source>
</evidence>
<dbReference type="InterPro" id="IPR025857">
    <property type="entry name" value="MacB_PCD"/>
</dbReference>
<evidence type="ECO:0000256" key="3">
    <source>
        <dbReference type="ARBA" id="ARBA00022692"/>
    </source>
</evidence>
<evidence type="ECO:0000313" key="11">
    <source>
        <dbReference type="Proteomes" id="UP000014155"/>
    </source>
</evidence>